<evidence type="ECO:0000256" key="1">
    <source>
        <dbReference type="ARBA" id="ARBA00008455"/>
    </source>
</evidence>
<dbReference type="EnsemblMetazoa" id="XM_022790708">
    <property type="protein sequence ID" value="XP_022646443"/>
    <property type="gene ID" value="LOC111244088"/>
</dbReference>
<dbReference type="GO" id="GO:0008234">
    <property type="term" value="F:cysteine-type peptidase activity"/>
    <property type="evidence" value="ECO:0007669"/>
    <property type="project" value="UniProtKB-KW"/>
</dbReference>
<dbReference type="InParanoid" id="A0A7M7J3M6"/>
<dbReference type="GO" id="GO:0006508">
    <property type="term" value="P:proteolysis"/>
    <property type="evidence" value="ECO:0007669"/>
    <property type="project" value="UniProtKB-KW"/>
</dbReference>
<evidence type="ECO:0000313" key="10">
    <source>
        <dbReference type="EnsemblMetazoa" id="XP_022646444"/>
    </source>
</evidence>
<dbReference type="EnsemblMetazoa" id="XM_022790707">
    <property type="protein sequence ID" value="XP_022646442"/>
    <property type="gene ID" value="LOC111244088"/>
</dbReference>
<evidence type="ECO:0000313" key="11">
    <source>
        <dbReference type="Proteomes" id="UP000594260"/>
    </source>
</evidence>
<dbReference type="InterPro" id="IPR013128">
    <property type="entry name" value="Peptidase_C1A"/>
</dbReference>
<dbReference type="Gene3D" id="3.90.70.10">
    <property type="entry name" value="Cysteine proteinases"/>
    <property type="match status" value="1"/>
</dbReference>
<dbReference type="CDD" id="cd02248">
    <property type="entry name" value="Peptidase_C1A"/>
    <property type="match status" value="1"/>
</dbReference>
<evidence type="ECO:0000256" key="2">
    <source>
        <dbReference type="ARBA" id="ARBA00022670"/>
    </source>
</evidence>
<dbReference type="InterPro" id="IPR000169">
    <property type="entry name" value="Pept_cys_AS"/>
</dbReference>
<feature type="domain" description="Cathepsin propeptide inhibitor" evidence="9">
    <location>
        <begin position="28"/>
        <end position="86"/>
    </location>
</feature>
<dbReference type="EnsemblMetazoa" id="XM_022790709">
    <property type="protein sequence ID" value="XP_022646444"/>
    <property type="gene ID" value="LOC111244088"/>
</dbReference>
<dbReference type="SMART" id="SM00645">
    <property type="entry name" value="Pept_C1"/>
    <property type="match status" value="1"/>
</dbReference>
<keyword evidence="3" id="KW-0378">Hydrolase</keyword>
<keyword evidence="11" id="KW-1185">Reference proteome</keyword>
<dbReference type="Pfam" id="PF08246">
    <property type="entry name" value="Inhibitor_I29"/>
    <property type="match status" value="1"/>
</dbReference>
<dbReference type="RefSeq" id="XP_022646441.1">
    <property type="nucleotide sequence ID" value="XM_022790706.1"/>
</dbReference>
<evidence type="ECO:0000259" key="8">
    <source>
        <dbReference type="SMART" id="SM00645"/>
    </source>
</evidence>
<dbReference type="Pfam" id="PF00112">
    <property type="entry name" value="Peptidase_C1"/>
    <property type="match status" value="1"/>
</dbReference>
<feature type="domain" description="Peptidase C1A papain C-terminal" evidence="8">
    <location>
        <begin position="118"/>
        <end position="334"/>
    </location>
</feature>
<proteinExistence type="inferred from homology"/>
<dbReference type="SUPFAM" id="SSF54001">
    <property type="entry name" value="Cysteine proteinases"/>
    <property type="match status" value="1"/>
</dbReference>
<evidence type="ECO:0000256" key="7">
    <source>
        <dbReference type="SAM" id="SignalP"/>
    </source>
</evidence>
<dbReference type="InterPro" id="IPR013201">
    <property type="entry name" value="Prot_inhib_I29"/>
</dbReference>
<dbReference type="InterPro" id="IPR025661">
    <property type="entry name" value="Pept_asp_AS"/>
</dbReference>
<dbReference type="RefSeq" id="XP_022646440.1">
    <property type="nucleotide sequence ID" value="XM_022790705.1"/>
</dbReference>
<dbReference type="EnsemblMetazoa" id="XM_022790705">
    <property type="protein sequence ID" value="XP_022646440"/>
    <property type="gene ID" value="LOC111244088"/>
</dbReference>
<dbReference type="RefSeq" id="XP_022646442.1">
    <property type="nucleotide sequence ID" value="XM_022790707.1"/>
</dbReference>
<keyword evidence="4" id="KW-0788">Thiol protease</keyword>
<evidence type="ECO:0000256" key="5">
    <source>
        <dbReference type="ARBA" id="ARBA00023145"/>
    </source>
</evidence>
<dbReference type="PRINTS" id="PR00705">
    <property type="entry name" value="PAPAIN"/>
</dbReference>
<keyword evidence="2" id="KW-0645">Protease</keyword>
<evidence type="ECO:0000259" key="9">
    <source>
        <dbReference type="SMART" id="SM00848"/>
    </source>
</evidence>
<dbReference type="RefSeq" id="XP_022646446.1">
    <property type="nucleotide sequence ID" value="XM_022790711.1"/>
</dbReference>
<dbReference type="PROSITE" id="PS00639">
    <property type="entry name" value="THIOL_PROTEASE_HIS"/>
    <property type="match status" value="1"/>
</dbReference>
<dbReference type="EnsemblMetazoa" id="XM_022790711">
    <property type="protein sequence ID" value="XP_022646446"/>
    <property type="gene ID" value="LOC111244088"/>
</dbReference>
<dbReference type="RefSeq" id="XP_022646444.1">
    <property type="nucleotide sequence ID" value="XM_022790709.1"/>
</dbReference>
<dbReference type="InterPro" id="IPR038765">
    <property type="entry name" value="Papain-like_cys_pep_sf"/>
</dbReference>
<keyword evidence="5" id="KW-0865">Zymogen</keyword>
<dbReference type="RefSeq" id="XP_022646443.1">
    <property type="nucleotide sequence ID" value="XM_022790708.1"/>
</dbReference>
<dbReference type="PROSITE" id="PS00139">
    <property type="entry name" value="THIOL_PROTEASE_CYS"/>
    <property type="match status" value="1"/>
</dbReference>
<name>A0A7M7J3M6_VARDE</name>
<sequence>MKVYLLVLCVAALAIAIRQPDPRLDKPWEDFKVKYNRSYANVHDELMRRMIFEQSYRFIAMHNADPKHFNFTLGMNQFGDLTNKEYKRIYLGYRVPEGAQSKADYTFIRSGGGGGKEVPDKIDWRDKGYVTDVKDQGQCGSCWAFSAVGSLEGQHFRSTGKLVSLSEQNLVDCSTPEGNNGCNGGWMDKAFQYVKENKGIDTEAAYPYISRQGICHYDAKSIGATIKAYFNVQPGDEEALRQVVGTKGPVSVAIDASSKLFQFYRGGVYNVPWCSSTELDHGVLVVGYGRQFQSKDFWLVKNSWGKDWGIYGYIMMSRNKNNQCGIATMASMPIV</sequence>
<feature type="chain" id="PRO_5036207224" description="Cathepsin L" evidence="7">
    <location>
        <begin position="17"/>
        <end position="335"/>
    </location>
</feature>
<dbReference type="PROSITE" id="PS00640">
    <property type="entry name" value="THIOL_PROTEASE_ASN"/>
    <property type="match status" value="1"/>
</dbReference>
<feature type="signal peptide" evidence="7">
    <location>
        <begin position="1"/>
        <end position="16"/>
    </location>
</feature>
<dbReference type="PANTHER" id="PTHR12411">
    <property type="entry name" value="CYSTEINE PROTEASE FAMILY C1-RELATED"/>
    <property type="match status" value="1"/>
</dbReference>
<dbReference type="OrthoDB" id="10253408at2759"/>
<dbReference type="KEGG" id="vde:111244088"/>
<dbReference type="Proteomes" id="UP000594260">
    <property type="component" value="Unplaced"/>
</dbReference>
<evidence type="ECO:0000256" key="3">
    <source>
        <dbReference type="ARBA" id="ARBA00022801"/>
    </source>
</evidence>
<reference evidence="10" key="1">
    <citation type="submission" date="2021-01" db="UniProtKB">
        <authorList>
            <consortium name="EnsemblMetazoa"/>
        </authorList>
    </citation>
    <scope>IDENTIFICATION</scope>
</reference>
<keyword evidence="7" id="KW-0732">Signal</keyword>
<evidence type="ECO:0000256" key="4">
    <source>
        <dbReference type="ARBA" id="ARBA00022807"/>
    </source>
</evidence>
<dbReference type="EnsemblMetazoa" id="XM_022790706">
    <property type="protein sequence ID" value="XP_022646441"/>
    <property type="gene ID" value="LOC111244088"/>
</dbReference>
<organism evidence="10 11">
    <name type="scientific">Varroa destructor</name>
    <name type="common">Honeybee mite</name>
    <dbReference type="NCBI Taxonomy" id="109461"/>
    <lineage>
        <taxon>Eukaryota</taxon>
        <taxon>Metazoa</taxon>
        <taxon>Ecdysozoa</taxon>
        <taxon>Arthropoda</taxon>
        <taxon>Chelicerata</taxon>
        <taxon>Arachnida</taxon>
        <taxon>Acari</taxon>
        <taxon>Parasitiformes</taxon>
        <taxon>Mesostigmata</taxon>
        <taxon>Gamasina</taxon>
        <taxon>Dermanyssoidea</taxon>
        <taxon>Varroidae</taxon>
        <taxon>Varroa</taxon>
    </lineage>
</organism>
<comment type="similarity">
    <text evidence="1">Belongs to the peptidase C1 family.</text>
</comment>
<dbReference type="OMA" id="IKEEWHT"/>
<evidence type="ECO:0000256" key="6">
    <source>
        <dbReference type="ARBA" id="ARBA00023157"/>
    </source>
</evidence>
<dbReference type="FunFam" id="3.90.70.10:FF:000006">
    <property type="entry name" value="Cathepsin S"/>
    <property type="match status" value="1"/>
</dbReference>
<accession>A0A7M7J3M6</accession>
<dbReference type="InterPro" id="IPR039417">
    <property type="entry name" value="Peptidase_C1A_papain-like"/>
</dbReference>
<dbReference type="GeneID" id="111244088"/>
<keyword evidence="6" id="KW-1015">Disulfide bond</keyword>
<evidence type="ECO:0008006" key="12">
    <source>
        <dbReference type="Google" id="ProtNLM"/>
    </source>
</evidence>
<dbReference type="InterPro" id="IPR000668">
    <property type="entry name" value="Peptidase_C1A_C"/>
</dbReference>
<protein>
    <recommendedName>
        <fullName evidence="12">Cathepsin L</fullName>
    </recommendedName>
</protein>
<dbReference type="SMART" id="SM00848">
    <property type="entry name" value="Inhibitor_I29"/>
    <property type="match status" value="1"/>
</dbReference>
<dbReference type="AlphaFoldDB" id="A0A7M7J3M6"/>
<dbReference type="InterPro" id="IPR025660">
    <property type="entry name" value="Pept_his_AS"/>
</dbReference>